<name>A0A917YU92_9ALTE</name>
<dbReference type="EMBL" id="BMLS01000001">
    <property type="protein sequence ID" value="GGO66117.1"/>
    <property type="molecule type" value="Genomic_DNA"/>
</dbReference>
<dbReference type="RefSeq" id="WP_188691021.1">
    <property type="nucleotide sequence ID" value="NZ_BMLS01000001.1"/>
</dbReference>
<sequence>MSTIPPLQKLNDHDRNELKRKCHNQLNWSDGGHWVGVGHKPNCFINEQISSRLTHTIKFPTDQSANRWNTDWETSIRYAGHLGTAALTTAVGLATGGVAGIAVGTLAAIFKDELQAKIPYPKMYRGWSYQVEFVHQFKWSPHPWGQRELIQTISSKSINHEDKVVAEAKSARRYKLDELPEDIARLLATAKSTSSVSEF</sequence>
<reference evidence="1" key="2">
    <citation type="submission" date="2020-09" db="EMBL/GenBank/DDBJ databases">
        <authorList>
            <person name="Sun Q."/>
            <person name="Zhou Y."/>
        </authorList>
    </citation>
    <scope>NUCLEOTIDE SEQUENCE</scope>
    <source>
        <strain evidence="1">CGMCC 1.7086</strain>
    </source>
</reference>
<proteinExistence type="predicted"/>
<dbReference type="Proteomes" id="UP000606935">
    <property type="component" value="Unassembled WGS sequence"/>
</dbReference>
<organism evidence="1 2">
    <name type="scientific">Bowmanella pacifica</name>
    <dbReference type="NCBI Taxonomy" id="502051"/>
    <lineage>
        <taxon>Bacteria</taxon>
        <taxon>Pseudomonadati</taxon>
        <taxon>Pseudomonadota</taxon>
        <taxon>Gammaproteobacteria</taxon>
        <taxon>Alteromonadales</taxon>
        <taxon>Alteromonadaceae</taxon>
        <taxon>Bowmanella</taxon>
    </lineage>
</organism>
<gene>
    <name evidence="1" type="ORF">GCM10010982_09560</name>
</gene>
<evidence type="ECO:0000313" key="1">
    <source>
        <dbReference type="EMBL" id="GGO66117.1"/>
    </source>
</evidence>
<keyword evidence="2" id="KW-1185">Reference proteome</keyword>
<evidence type="ECO:0000313" key="2">
    <source>
        <dbReference type="Proteomes" id="UP000606935"/>
    </source>
</evidence>
<comment type="caution">
    <text evidence="1">The sequence shown here is derived from an EMBL/GenBank/DDBJ whole genome shotgun (WGS) entry which is preliminary data.</text>
</comment>
<reference evidence="1" key="1">
    <citation type="journal article" date="2014" name="Int. J. Syst. Evol. Microbiol.">
        <title>Complete genome sequence of Corynebacterium casei LMG S-19264T (=DSM 44701T), isolated from a smear-ripened cheese.</title>
        <authorList>
            <consortium name="US DOE Joint Genome Institute (JGI-PGF)"/>
            <person name="Walter F."/>
            <person name="Albersmeier A."/>
            <person name="Kalinowski J."/>
            <person name="Ruckert C."/>
        </authorList>
    </citation>
    <scope>NUCLEOTIDE SEQUENCE</scope>
    <source>
        <strain evidence="1">CGMCC 1.7086</strain>
    </source>
</reference>
<dbReference type="AlphaFoldDB" id="A0A917YU92"/>
<protein>
    <submittedName>
        <fullName evidence="1">Uncharacterized protein</fullName>
    </submittedName>
</protein>
<accession>A0A917YU92</accession>